<dbReference type="GO" id="GO:0007064">
    <property type="term" value="P:mitotic sister chromatid cohesion"/>
    <property type="evidence" value="ECO:0007669"/>
    <property type="project" value="TreeGrafter"/>
</dbReference>
<gene>
    <name evidence="13" type="ORF">PFISCL1PPCAC_10803</name>
</gene>
<dbReference type="Pfam" id="PF13878">
    <property type="entry name" value="zf-C2H2_3"/>
    <property type="match status" value="1"/>
</dbReference>
<evidence type="ECO:0000256" key="1">
    <source>
        <dbReference type="ARBA" id="ARBA00004123"/>
    </source>
</evidence>
<feature type="domain" description="N-acetyltransferase ESCO acetyl-transferase" evidence="12">
    <location>
        <begin position="250"/>
        <end position="309"/>
    </location>
</feature>
<dbReference type="Proteomes" id="UP001432322">
    <property type="component" value="Unassembled WGS sequence"/>
</dbReference>
<dbReference type="GO" id="GO:0000785">
    <property type="term" value="C:chromatin"/>
    <property type="evidence" value="ECO:0007669"/>
    <property type="project" value="TreeGrafter"/>
</dbReference>
<evidence type="ECO:0000256" key="4">
    <source>
        <dbReference type="ARBA" id="ARBA00022723"/>
    </source>
</evidence>
<comment type="similarity">
    <text evidence="2">Belongs to the acetyltransferase family. ECO subfamily.</text>
</comment>
<evidence type="ECO:0000259" key="12">
    <source>
        <dbReference type="Pfam" id="PF13880"/>
    </source>
</evidence>
<sequence>VVEMSELKQKRVTDFFSGGAIRSPALMLFDDATNNPPPGSAKRRRLSRELEGQRAIDAGQEKIGMQSCIKCSMVYSVDVEADVEDHERHCNGREDREELTVRKNTLDGWMKNILGLVPGHYRYPYTGPCTVILEVKQDCEVRSLKSKVEKIVENRVNKSLGFTEEGSMWVSNLSSTFSNPSPSPSPSTHSSQSSTVSSQSTVLPISRRKAYMAIVRDEKGNSSIGGIVLAESVYRAIDVDENKLIRAERLLGVNRLWVEEEMRGKGIATMMIEEARGSFYHIPIPRSRVVFSEPTKDGEKFARRYLSENESEEKRGRLLVYNLGNGEKWKETMKKMIEMRRNREITVDEGRNTVEDEDEKNENTVDESIDDESSRSPLSEQL</sequence>
<feature type="compositionally biased region" description="Basic and acidic residues" evidence="10">
    <location>
        <begin position="343"/>
        <end position="354"/>
    </location>
</feature>
<dbReference type="GO" id="GO:0061733">
    <property type="term" value="F:protein-lysine-acetyltransferase activity"/>
    <property type="evidence" value="ECO:0007669"/>
    <property type="project" value="TreeGrafter"/>
</dbReference>
<keyword evidence="5" id="KW-0863">Zinc-finger</keyword>
<feature type="compositionally biased region" description="Acidic residues" evidence="10">
    <location>
        <begin position="355"/>
        <end position="371"/>
    </location>
</feature>
<evidence type="ECO:0000256" key="2">
    <source>
        <dbReference type="ARBA" id="ARBA00005816"/>
    </source>
</evidence>
<dbReference type="Pfam" id="PF13880">
    <property type="entry name" value="Acetyltransf_13"/>
    <property type="match status" value="1"/>
</dbReference>
<dbReference type="PANTHER" id="PTHR45884:SF2">
    <property type="entry name" value="N-ACETYLTRANSFERASE ECO"/>
    <property type="match status" value="1"/>
</dbReference>
<evidence type="ECO:0000256" key="9">
    <source>
        <dbReference type="ARBA" id="ARBA00023315"/>
    </source>
</evidence>
<feature type="region of interest" description="Disordered" evidence="10">
    <location>
        <begin position="173"/>
        <end position="201"/>
    </location>
</feature>
<evidence type="ECO:0000256" key="8">
    <source>
        <dbReference type="ARBA" id="ARBA00023306"/>
    </source>
</evidence>
<dbReference type="AlphaFoldDB" id="A0AAV5VLL1"/>
<feature type="non-terminal residue" evidence="13">
    <location>
        <position position="1"/>
    </location>
</feature>
<keyword evidence="14" id="KW-1185">Reference proteome</keyword>
<protein>
    <recommendedName>
        <fullName evidence="15">N-acetyltransferase ESCO acetyl-transferase domain-containing protein</fullName>
    </recommendedName>
</protein>
<keyword evidence="8" id="KW-0131">Cell cycle</keyword>
<reference evidence="13" key="1">
    <citation type="submission" date="2023-10" db="EMBL/GenBank/DDBJ databases">
        <title>Genome assembly of Pristionchus species.</title>
        <authorList>
            <person name="Yoshida K."/>
            <person name="Sommer R.J."/>
        </authorList>
    </citation>
    <scope>NUCLEOTIDE SEQUENCE</scope>
    <source>
        <strain evidence="13">RS5133</strain>
    </source>
</reference>
<feature type="domain" description="N-acetyltransferase ESCO zinc-finger" evidence="11">
    <location>
        <begin position="53"/>
        <end position="91"/>
    </location>
</feature>
<proteinExistence type="inferred from homology"/>
<dbReference type="EMBL" id="BTSY01000003">
    <property type="protein sequence ID" value="GMT19506.1"/>
    <property type="molecule type" value="Genomic_DNA"/>
</dbReference>
<evidence type="ECO:0000256" key="10">
    <source>
        <dbReference type="SAM" id="MobiDB-lite"/>
    </source>
</evidence>
<evidence type="ECO:0000313" key="13">
    <source>
        <dbReference type="EMBL" id="GMT19506.1"/>
    </source>
</evidence>
<name>A0AAV5VLL1_9BILA</name>
<keyword evidence="3" id="KW-0808">Transferase</keyword>
<evidence type="ECO:0008006" key="15">
    <source>
        <dbReference type="Google" id="ProtNLM"/>
    </source>
</evidence>
<keyword evidence="7" id="KW-0539">Nucleus</keyword>
<organism evidence="13 14">
    <name type="scientific">Pristionchus fissidentatus</name>
    <dbReference type="NCBI Taxonomy" id="1538716"/>
    <lineage>
        <taxon>Eukaryota</taxon>
        <taxon>Metazoa</taxon>
        <taxon>Ecdysozoa</taxon>
        <taxon>Nematoda</taxon>
        <taxon>Chromadorea</taxon>
        <taxon>Rhabditida</taxon>
        <taxon>Rhabditina</taxon>
        <taxon>Diplogasteromorpha</taxon>
        <taxon>Diplogasteroidea</taxon>
        <taxon>Neodiplogasteridae</taxon>
        <taxon>Pristionchus</taxon>
    </lineage>
</organism>
<comment type="subcellular location">
    <subcellularLocation>
        <location evidence="1">Nucleus</location>
    </subcellularLocation>
</comment>
<accession>A0AAV5VLL1</accession>
<dbReference type="PANTHER" id="PTHR45884">
    <property type="entry name" value="N-ACETYLTRANSFERASE ECO"/>
    <property type="match status" value="1"/>
</dbReference>
<keyword evidence="4" id="KW-0479">Metal-binding</keyword>
<evidence type="ECO:0000313" key="14">
    <source>
        <dbReference type="Proteomes" id="UP001432322"/>
    </source>
</evidence>
<evidence type="ECO:0000259" key="11">
    <source>
        <dbReference type="Pfam" id="PF13878"/>
    </source>
</evidence>
<evidence type="ECO:0000256" key="5">
    <source>
        <dbReference type="ARBA" id="ARBA00022771"/>
    </source>
</evidence>
<evidence type="ECO:0000256" key="3">
    <source>
        <dbReference type="ARBA" id="ARBA00022679"/>
    </source>
</evidence>
<dbReference type="InterPro" id="IPR028009">
    <property type="entry name" value="ESCO_Acetyltransf_dom"/>
</dbReference>
<dbReference type="GO" id="GO:0008270">
    <property type="term" value="F:zinc ion binding"/>
    <property type="evidence" value="ECO:0007669"/>
    <property type="project" value="UniProtKB-KW"/>
</dbReference>
<keyword evidence="6" id="KW-0862">Zinc</keyword>
<evidence type="ECO:0000256" key="6">
    <source>
        <dbReference type="ARBA" id="ARBA00022833"/>
    </source>
</evidence>
<dbReference type="GO" id="GO:0005634">
    <property type="term" value="C:nucleus"/>
    <property type="evidence" value="ECO:0007669"/>
    <property type="project" value="UniProtKB-SubCell"/>
</dbReference>
<comment type="caution">
    <text evidence="13">The sequence shown here is derived from an EMBL/GenBank/DDBJ whole genome shotgun (WGS) entry which is preliminary data.</text>
</comment>
<feature type="region of interest" description="Disordered" evidence="10">
    <location>
        <begin position="343"/>
        <end position="382"/>
    </location>
</feature>
<keyword evidence="9" id="KW-0012">Acyltransferase</keyword>
<evidence type="ECO:0000256" key="7">
    <source>
        <dbReference type="ARBA" id="ARBA00023242"/>
    </source>
</evidence>
<dbReference type="InterPro" id="IPR028005">
    <property type="entry name" value="AcTrfase_ESCO_Znf_dom"/>
</dbReference>